<dbReference type="InterPro" id="IPR037185">
    <property type="entry name" value="EmrE-like"/>
</dbReference>
<dbReference type="GO" id="GO:0031460">
    <property type="term" value="P:glycine betaine transport"/>
    <property type="evidence" value="ECO:0007669"/>
    <property type="project" value="TreeGrafter"/>
</dbReference>
<evidence type="ECO:0000256" key="8">
    <source>
        <dbReference type="RuleBase" id="RU003942"/>
    </source>
</evidence>
<dbReference type="GO" id="GO:0005886">
    <property type="term" value="C:plasma membrane"/>
    <property type="evidence" value="ECO:0007669"/>
    <property type="project" value="UniProtKB-SubCell"/>
</dbReference>
<dbReference type="InterPro" id="IPR045324">
    <property type="entry name" value="Small_multidrug_res"/>
</dbReference>
<dbReference type="FunFam" id="1.10.3730.20:FF:000001">
    <property type="entry name" value="Quaternary ammonium compound resistance transporter SugE"/>
    <property type="match status" value="1"/>
</dbReference>
<feature type="transmembrane region" description="Helical" evidence="9">
    <location>
        <begin position="95"/>
        <end position="114"/>
    </location>
</feature>
<evidence type="ECO:0000256" key="7">
    <source>
        <dbReference type="ARBA" id="ARBA00038032"/>
    </source>
</evidence>
<keyword evidence="2" id="KW-0813">Transport</keyword>
<dbReference type="Pfam" id="PF00893">
    <property type="entry name" value="Multi_Drug_Res"/>
    <property type="match status" value="1"/>
</dbReference>
<dbReference type="InterPro" id="IPR000390">
    <property type="entry name" value="Small_drug/metabolite_transptr"/>
</dbReference>
<comment type="caution">
    <text evidence="10">The sequence shown here is derived from an EMBL/GenBank/DDBJ whole genome shotgun (WGS) entry which is preliminary data.</text>
</comment>
<dbReference type="SUPFAM" id="SSF103481">
    <property type="entry name" value="Multidrug resistance efflux transporter EmrE"/>
    <property type="match status" value="1"/>
</dbReference>
<dbReference type="PANTHER" id="PTHR30561">
    <property type="entry name" value="SMR FAMILY PROTON-DEPENDENT DRUG EFFLUX TRANSPORTER SUGE"/>
    <property type="match status" value="1"/>
</dbReference>
<dbReference type="Gene3D" id="1.10.3730.20">
    <property type="match status" value="1"/>
</dbReference>
<proteinExistence type="inferred from homology"/>
<evidence type="ECO:0000256" key="3">
    <source>
        <dbReference type="ARBA" id="ARBA00022475"/>
    </source>
</evidence>
<evidence type="ECO:0000256" key="9">
    <source>
        <dbReference type="SAM" id="Phobius"/>
    </source>
</evidence>
<keyword evidence="4 8" id="KW-0812">Transmembrane</keyword>
<keyword evidence="5 9" id="KW-1133">Transmembrane helix</keyword>
<dbReference type="AlphaFoldDB" id="A0A0N1N5K7"/>
<feature type="transmembrane region" description="Helical" evidence="9">
    <location>
        <begin position="68"/>
        <end position="89"/>
    </location>
</feature>
<name>A0A0N1N5K7_9PROT</name>
<evidence type="ECO:0000256" key="6">
    <source>
        <dbReference type="ARBA" id="ARBA00023136"/>
    </source>
</evidence>
<dbReference type="GO" id="GO:0015199">
    <property type="term" value="F:amino-acid betaine transmembrane transporter activity"/>
    <property type="evidence" value="ECO:0007669"/>
    <property type="project" value="TreeGrafter"/>
</dbReference>
<dbReference type="Proteomes" id="UP000031553">
    <property type="component" value="Unassembled WGS sequence"/>
</dbReference>
<dbReference type="EMBL" id="JUFX02000046">
    <property type="protein sequence ID" value="KPH88282.1"/>
    <property type="molecule type" value="Genomic_DNA"/>
</dbReference>
<dbReference type="GO" id="GO:1990961">
    <property type="term" value="P:xenobiotic detoxification by transmembrane export across the plasma membrane"/>
    <property type="evidence" value="ECO:0007669"/>
    <property type="project" value="UniProtKB-ARBA"/>
</dbReference>
<evidence type="ECO:0000256" key="5">
    <source>
        <dbReference type="ARBA" id="ARBA00022989"/>
    </source>
</evidence>
<dbReference type="GO" id="GO:0015297">
    <property type="term" value="F:antiporter activity"/>
    <property type="evidence" value="ECO:0007669"/>
    <property type="project" value="TreeGrafter"/>
</dbReference>
<evidence type="ECO:0000313" key="11">
    <source>
        <dbReference type="Proteomes" id="UP000031553"/>
    </source>
</evidence>
<organism evidence="10 11">
    <name type="scientific">Komagataeibacter intermedius AF2</name>
    <dbReference type="NCBI Taxonomy" id="1458464"/>
    <lineage>
        <taxon>Bacteria</taxon>
        <taxon>Pseudomonadati</taxon>
        <taxon>Pseudomonadota</taxon>
        <taxon>Alphaproteobacteria</taxon>
        <taxon>Acetobacterales</taxon>
        <taxon>Acetobacteraceae</taxon>
        <taxon>Komagataeibacter</taxon>
    </lineage>
</organism>
<feature type="transmembrane region" description="Helical" evidence="9">
    <location>
        <begin position="12"/>
        <end position="34"/>
    </location>
</feature>
<feature type="transmembrane region" description="Helical" evidence="9">
    <location>
        <begin position="40"/>
        <end position="61"/>
    </location>
</feature>
<protein>
    <submittedName>
        <fullName evidence="10">Multidrug transporter</fullName>
    </submittedName>
</protein>
<comment type="subcellular location">
    <subcellularLocation>
        <location evidence="1 8">Cell membrane</location>
        <topology evidence="1 8">Multi-pass membrane protein</topology>
    </subcellularLocation>
</comment>
<dbReference type="GO" id="GO:0015220">
    <property type="term" value="F:choline transmembrane transporter activity"/>
    <property type="evidence" value="ECO:0007669"/>
    <property type="project" value="TreeGrafter"/>
</dbReference>
<keyword evidence="6 9" id="KW-0472">Membrane</keyword>
<sequence>MRGRSQTPPIGMAYIYLLVAIVAEVTATFCLTLSNGFTRLVPSCVTVAGYAVAFYSLSLALRTIPTGMAYAIWSGIGTVLIALVCRVVLGQKLDLAAIAGMTLIICGVLVMNLLSGAGRHG</sequence>
<dbReference type="PANTHER" id="PTHR30561:SF1">
    <property type="entry name" value="MULTIDRUG TRANSPORTER EMRE"/>
    <property type="match status" value="1"/>
</dbReference>
<keyword evidence="3" id="KW-1003">Cell membrane</keyword>
<evidence type="ECO:0000256" key="4">
    <source>
        <dbReference type="ARBA" id="ARBA00022692"/>
    </source>
</evidence>
<evidence type="ECO:0000256" key="1">
    <source>
        <dbReference type="ARBA" id="ARBA00004651"/>
    </source>
</evidence>
<evidence type="ECO:0000313" key="10">
    <source>
        <dbReference type="EMBL" id="KPH88282.1"/>
    </source>
</evidence>
<comment type="similarity">
    <text evidence="7 8">Belongs to the drug/metabolite transporter (DMT) superfamily. Small multidrug resistance (SMR) (TC 2.A.7.1) family.</text>
</comment>
<gene>
    <name evidence="10" type="ORF">GLUCOINTEAF2_0201697</name>
</gene>
<accession>A0A0N1N5K7</accession>
<evidence type="ECO:0000256" key="2">
    <source>
        <dbReference type="ARBA" id="ARBA00022448"/>
    </source>
</evidence>
<reference evidence="10 11" key="1">
    <citation type="submission" date="2015-07" db="EMBL/GenBank/DDBJ databases">
        <title>Draft Genome Sequence of Komagataeibacter intermedius Strain AF2, Isolated from Kombucha Tea.</title>
        <authorList>
            <person name="Santos R.A."/>
            <person name="Berretta A.A."/>
            <person name="Barud H.S."/>
            <person name="Ribeiro S.J."/>
            <person name="Gonzalez-Garcia L.N."/>
            <person name="Zucchi T.D."/>
            <person name="Goldman G.H."/>
            <person name="Riano-Pachon D.M."/>
        </authorList>
    </citation>
    <scope>NUCLEOTIDE SEQUENCE [LARGE SCALE GENOMIC DNA]</scope>
    <source>
        <strain evidence="10 11">AF2</strain>
    </source>
</reference>